<dbReference type="AlphaFoldDB" id="A0A8B5XS02"/>
<evidence type="ECO:0000313" key="2">
    <source>
        <dbReference type="EMBL" id="TVX76900.1"/>
    </source>
</evidence>
<feature type="chain" id="PRO_5032751115" evidence="1">
    <location>
        <begin position="29"/>
        <end position="338"/>
    </location>
</feature>
<protein>
    <submittedName>
        <fullName evidence="2">DUF2599 domain-containing protein</fullName>
    </submittedName>
</protein>
<dbReference type="InterPro" id="IPR019719">
    <property type="entry name" value="DUF2599"/>
</dbReference>
<feature type="signal peptide" evidence="1">
    <location>
        <begin position="1"/>
        <end position="28"/>
    </location>
</feature>
<keyword evidence="1" id="KW-0732">Signal</keyword>
<evidence type="ECO:0000313" key="3">
    <source>
        <dbReference type="Proteomes" id="UP000317770"/>
    </source>
</evidence>
<dbReference type="RefSeq" id="WP_144480646.1">
    <property type="nucleotide sequence ID" value="NZ_VNKI01000013.1"/>
</dbReference>
<dbReference type="Pfam" id="PF10783">
    <property type="entry name" value="DUF2599"/>
    <property type="match status" value="1"/>
</dbReference>
<dbReference type="EMBL" id="VNKI01000013">
    <property type="protein sequence ID" value="TVX76900.1"/>
    <property type="molecule type" value="Genomic_DNA"/>
</dbReference>
<name>A0A8B5XS02_9BACI</name>
<dbReference type="Proteomes" id="UP000317770">
    <property type="component" value="Unassembled WGS sequence"/>
</dbReference>
<gene>
    <name evidence="2" type="ORF">FQP34_23640</name>
</gene>
<proteinExistence type="predicted"/>
<comment type="caution">
    <text evidence="2">The sequence shown here is derived from an EMBL/GenBank/DDBJ whole genome shotgun (WGS) entry which is preliminary data.</text>
</comment>
<accession>A0A8B5XS02</accession>
<sequence length="338" mass="37976">MKFISLKVLSLISILSLSFTGFSTSSYAESNSTVTNMDHLPYNLIEDVEVMDYQVQENNIVTETEDFTSNINLDKNEITYTDSEDNSVAISIDDPDLKFVENVDGTIVYENEEEGYSVDSQILDGGFRQMFRIESESSPKTFKIDLKLDEDSKLVEKNGLYFVENSEGEIIFNIGKAWATDSEGNFIESSFKQEGDSLYQTINYTGTSYPLTADPLFCSDTIDNTATKWNSSYDGGKGTLSVVTRTCTKTYITAHWVLGPSVLTAISQSSLMKDMWAELKADASFKSHVSSSREGRIKDQFICHAVNPLTIYKSPWNLEPWRPDLSLSSTYYNKCNPT</sequence>
<evidence type="ECO:0000256" key="1">
    <source>
        <dbReference type="SAM" id="SignalP"/>
    </source>
</evidence>
<reference evidence="2 3" key="1">
    <citation type="submission" date="2019-07" db="EMBL/GenBank/DDBJ databases">
        <title>Genome assembly of Bacillus simplex strain GGC-P6A.</title>
        <authorList>
            <person name="Jennings M.E."/>
            <person name="Barton H.A."/>
        </authorList>
    </citation>
    <scope>NUCLEOTIDE SEQUENCE [LARGE SCALE GENOMIC DNA]</scope>
    <source>
        <strain evidence="2 3">GGC-P6A</strain>
    </source>
</reference>
<organism evidence="2 3">
    <name type="scientific">Peribacillus simplex</name>
    <dbReference type="NCBI Taxonomy" id="1478"/>
    <lineage>
        <taxon>Bacteria</taxon>
        <taxon>Bacillati</taxon>
        <taxon>Bacillota</taxon>
        <taxon>Bacilli</taxon>
        <taxon>Bacillales</taxon>
        <taxon>Bacillaceae</taxon>
        <taxon>Peribacillus</taxon>
    </lineage>
</organism>